<dbReference type="Pfam" id="PF06026">
    <property type="entry name" value="Rib_5-P_isom_A"/>
    <property type="match status" value="1"/>
</dbReference>
<comment type="subunit">
    <text evidence="3">Homodimer.</text>
</comment>
<feature type="active site" description="Proton acceptor" evidence="3">
    <location>
        <position position="103"/>
    </location>
</feature>
<dbReference type="GO" id="GO:0009052">
    <property type="term" value="P:pentose-phosphate shunt, non-oxidative branch"/>
    <property type="evidence" value="ECO:0007669"/>
    <property type="project" value="UniProtKB-UniRule"/>
</dbReference>
<dbReference type="InterPro" id="IPR037171">
    <property type="entry name" value="NagB/RpiA_transferase-like"/>
</dbReference>
<dbReference type="InterPro" id="IPR004788">
    <property type="entry name" value="Ribose5P_isomerase_type_A"/>
</dbReference>
<dbReference type="NCBIfam" id="NF001924">
    <property type="entry name" value="PRK00702.1"/>
    <property type="match status" value="1"/>
</dbReference>
<dbReference type="Gene3D" id="3.30.70.260">
    <property type="match status" value="1"/>
</dbReference>
<feature type="binding site" evidence="3">
    <location>
        <position position="121"/>
    </location>
    <ligand>
        <name>substrate</name>
    </ligand>
</feature>
<evidence type="ECO:0000313" key="4">
    <source>
        <dbReference type="EMBL" id="OUM20530.1"/>
    </source>
</evidence>
<gene>
    <name evidence="3" type="primary">rpiA</name>
    <name evidence="4" type="ORF">CBW42_06780</name>
</gene>
<feature type="binding site" evidence="3">
    <location>
        <begin position="81"/>
        <end position="84"/>
    </location>
    <ligand>
        <name>substrate</name>
    </ligand>
</feature>
<organism evidence="4 5">
    <name type="scientific">Butyricicoccus porcorum</name>
    <dbReference type="NCBI Taxonomy" id="1945634"/>
    <lineage>
        <taxon>Bacteria</taxon>
        <taxon>Bacillati</taxon>
        <taxon>Bacillota</taxon>
        <taxon>Clostridia</taxon>
        <taxon>Eubacteriales</taxon>
        <taxon>Butyricicoccaceae</taxon>
        <taxon>Butyricicoccus</taxon>
    </lineage>
</organism>
<keyword evidence="2 3" id="KW-0413">Isomerase</keyword>
<dbReference type="HAMAP" id="MF_00170">
    <property type="entry name" value="Rib_5P_isom_A"/>
    <property type="match status" value="1"/>
</dbReference>
<dbReference type="GO" id="GO:0006014">
    <property type="term" value="P:D-ribose metabolic process"/>
    <property type="evidence" value="ECO:0007669"/>
    <property type="project" value="TreeGrafter"/>
</dbReference>
<evidence type="ECO:0000313" key="5">
    <source>
        <dbReference type="Proteomes" id="UP000194903"/>
    </source>
</evidence>
<evidence type="ECO:0000256" key="3">
    <source>
        <dbReference type="HAMAP-Rule" id="MF_00170"/>
    </source>
</evidence>
<dbReference type="PANTHER" id="PTHR11934:SF0">
    <property type="entry name" value="RIBOSE-5-PHOSPHATE ISOMERASE"/>
    <property type="match status" value="1"/>
</dbReference>
<dbReference type="CDD" id="cd01398">
    <property type="entry name" value="RPI_A"/>
    <property type="match status" value="1"/>
</dbReference>
<sequence>MNEKQMAGYEAAKYVKDGMLVGIGTGSTAYYLIEKLGQRVKEEGLKIKCVSTSDASTEQAKSLGIELLDTNDAPELDICIDGVDEVDPQFNGIKGGGGALFREKIVASSAKYNIWVCHSAKLVDEIGAFGLPVEVLPFGYKHVVKKMQEAGFEPVLRMNKDGSIYETNNHNYILDTKYTNSKFGKDYAAMEAFLKGTLGVLETGFFLNRTDIIISAGPDGIQTIQNPNR</sequence>
<dbReference type="AlphaFoldDB" id="A0A252F4G2"/>
<proteinExistence type="inferred from homology"/>
<dbReference type="GO" id="GO:0004751">
    <property type="term" value="F:ribose-5-phosphate isomerase activity"/>
    <property type="evidence" value="ECO:0007669"/>
    <property type="project" value="UniProtKB-UniRule"/>
</dbReference>
<comment type="catalytic activity">
    <reaction evidence="1 3">
        <text>aldehydo-D-ribose 5-phosphate = D-ribulose 5-phosphate</text>
        <dbReference type="Rhea" id="RHEA:14657"/>
        <dbReference type="ChEBI" id="CHEBI:58121"/>
        <dbReference type="ChEBI" id="CHEBI:58273"/>
        <dbReference type="EC" id="5.3.1.6"/>
    </reaction>
</comment>
<feature type="binding site" evidence="3">
    <location>
        <begin position="25"/>
        <end position="28"/>
    </location>
    <ligand>
        <name>substrate</name>
    </ligand>
</feature>
<dbReference type="Proteomes" id="UP000194903">
    <property type="component" value="Unassembled WGS sequence"/>
</dbReference>
<dbReference type="NCBIfam" id="TIGR00021">
    <property type="entry name" value="rpiA"/>
    <property type="match status" value="1"/>
</dbReference>
<name>A0A252F4G2_9FIRM</name>
<dbReference type="UniPathway" id="UPA00115">
    <property type="reaction ID" value="UER00412"/>
</dbReference>
<accession>A0A252F4G2</accession>
<evidence type="ECO:0000256" key="1">
    <source>
        <dbReference type="ARBA" id="ARBA00001713"/>
    </source>
</evidence>
<comment type="similarity">
    <text evidence="3">Belongs to the ribose 5-phosphate isomerase family.</text>
</comment>
<comment type="pathway">
    <text evidence="3">Carbohydrate degradation; pentose phosphate pathway; D-ribose 5-phosphate from D-ribulose 5-phosphate (non-oxidative stage): step 1/1.</text>
</comment>
<dbReference type="SUPFAM" id="SSF75445">
    <property type="entry name" value="D-ribose-5-phosphate isomerase (RpiA), lid domain"/>
    <property type="match status" value="1"/>
</dbReference>
<feature type="binding site" evidence="3">
    <location>
        <begin position="94"/>
        <end position="97"/>
    </location>
    <ligand>
        <name>substrate</name>
    </ligand>
</feature>
<dbReference type="EC" id="5.3.1.6" evidence="3"/>
<dbReference type="SUPFAM" id="SSF100950">
    <property type="entry name" value="NagB/RpiA/CoA transferase-like"/>
    <property type="match status" value="1"/>
</dbReference>
<dbReference type="OrthoDB" id="5870696at2"/>
<dbReference type="Gene3D" id="3.40.50.1360">
    <property type="match status" value="1"/>
</dbReference>
<dbReference type="InterPro" id="IPR020672">
    <property type="entry name" value="Ribose5P_isomerase_typA_subgr"/>
</dbReference>
<dbReference type="EMBL" id="NHOC01000005">
    <property type="protein sequence ID" value="OUM20530.1"/>
    <property type="molecule type" value="Genomic_DNA"/>
</dbReference>
<dbReference type="FunFam" id="3.40.50.1360:FF:000001">
    <property type="entry name" value="Ribose-5-phosphate isomerase A"/>
    <property type="match status" value="1"/>
</dbReference>
<comment type="caution">
    <text evidence="4">The sequence shown here is derived from an EMBL/GenBank/DDBJ whole genome shotgun (WGS) entry which is preliminary data.</text>
</comment>
<evidence type="ECO:0000256" key="2">
    <source>
        <dbReference type="ARBA" id="ARBA00023235"/>
    </source>
</evidence>
<comment type="function">
    <text evidence="3">Catalyzes the reversible conversion of ribose-5-phosphate to ribulose 5-phosphate.</text>
</comment>
<protein>
    <recommendedName>
        <fullName evidence="3">Ribose-5-phosphate isomerase A</fullName>
        <ecNumber evidence="3">5.3.1.6</ecNumber>
    </recommendedName>
    <alternativeName>
        <fullName evidence="3">Phosphoriboisomerase A</fullName>
        <shortName evidence="3">PRI</shortName>
    </alternativeName>
</protein>
<keyword evidence="5" id="KW-1185">Reference proteome</keyword>
<dbReference type="RefSeq" id="WP_087019033.1">
    <property type="nucleotide sequence ID" value="NZ_NHOC01000005.1"/>
</dbReference>
<dbReference type="PANTHER" id="PTHR11934">
    <property type="entry name" value="RIBOSE-5-PHOSPHATE ISOMERASE"/>
    <property type="match status" value="1"/>
</dbReference>
<dbReference type="GO" id="GO:0005829">
    <property type="term" value="C:cytosol"/>
    <property type="evidence" value="ECO:0007669"/>
    <property type="project" value="TreeGrafter"/>
</dbReference>
<reference evidence="4 5" key="1">
    <citation type="submission" date="2017-05" db="EMBL/GenBank/DDBJ databases">
        <title>Butyricicoccus porcorum sp. nov. a butyrate-producing bacterium from the swine intestinal tract.</title>
        <authorList>
            <person name="Trachsel J."/>
            <person name="Humphrey S."/>
            <person name="Allen H.K."/>
        </authorList>
    </citation>
    <scope>NUCLEOTIDE SEQUENCE [LARGE SCALE GENOMIC DNA]</scope>
    <source>
        <strain evidence="4">BB10</strain>
    </source>
</reference>